<evidence type="ECO:0000256" key="6">
    <source>
        <dbReference type="ARBA" id="ARBA00023295"/>
    </source>
</evidence>
<evidence type="ECO:0000313" key="10">
    <source>
        <dbReference type="Proteomes" id="UP000075615"/>
    </source>
</evidence>
<sequence length="453" mass="51808">MASFFGCQGGDQKIDEPNEETRMDWWRDARFGMFIHWGLYSIPAGEWKGTTNHAEWIRTTAEISLEEYDQFLDDFNPVEFDAEAWVKMAKDAGMKYITITSKHHDGFGLYDSKTSDFDVMATPFKRDILKELADACEKAGIKLCFYHSIMDWHHPDYLPRRGWEKNRSTEGAEFPRYVDYMKNQLKELLTNYGEIGVLWFDGEWEDTWTHEEGVELYDYIRSLQPNIIINNRVDKGRQGMQGLTAEGNFVGDFGTPEQEIPDTGLPGIDWESCMTMNDHWGYNKNDDNWKSSEELIQNLVDIASKGGNFLLNIGPKADGTFPQESIERLAAIGNWMNVNGASIYETQASPFEHLDWGRVTQKQINGGTRLYLHVFDWPENGELRLGGIRNEAIQASLLSAASTQLTIRRDEDALVIELPKISPNEIDEVIYLDIKGEPDMILAPMNADSISNH</sequence>
<comment type="function">
    <text evidence="1">Alpha-L-fucosidase is responsible for hydrolyzing the alpha-1,6-linked fucose joined to the reducing-end N-acetylglucosamine of the carbohydrate moieties of glycoproteins.</text>
</comment>
<proteinExistence type="inferred from homology"/>
<evidence type="ECO:0000256" key="3">
    <source>
        <dbReference type="ARBA" id="ARBA00012662"/>
    </source>
</evidence>
<dbReference type="Gene3D" id="2.60.40.1180">
    <property type="entry name" value="Golgi alpha-mannosidase II"/>
    <property type="match status" value="1"/>
</dbReference>
<dbReference type="PANTHER" id="PTHR10030:SF37">
    <property type="entry name" value="ALPHA-L-FUCOSIDASE-RELATED"/>
    <property type="match status" value="1"/>
</dbReference>
<dbReference type="SMART" id="SM00812">
    <property type="entry name" value="Alpha_L_fucos"/>
    <property type="match status" value="1"/>
</dbReference>
<keyword evidence="4" id="KW-0732">Signal</keyword>
<keyword evidence="5" id="KW-0378">Hydrolase</keyword>
<name>A0A150XYB1_9BACT</name>
<comment type="caution">
    <text evidence="9">The sequence shown here is derived from an EMBL/GenBank/DDBJ whole genome shotgun (WGS) entry which is preliminary data.</text>
</comment>
<organism evidence="9 10">
    <name type="scientific">Roseivirga echinicomitans</name>
    <dbReference type="NCBI Taxonomy" id="296218"/>
    <lineage>
        <taxon>Bacteria</taxon>
        <taxon>Pseudomonadati</taxon>
        <taxon>Bacteroidota</taxon>
        <taxon>Cytophagia</taxon>
        <taxon>Cytophagales</taxon>
        <taxon>Roseivirgaceae</taxon>
        <taxon>Roseivirga</taxon>
    </lineage>
</organism>
<dbReference type="EMBL" id="LRDB01000001">
    <property type="protein sequence ID" value="KYG83723.1"/>
    <property type="molecule type" value="Genomic_DNA"/>
</dbReference>
<dbReference type="InterPro" id="IPR000933">
    <property type="entry name" value="Glyco_hydro_29"/>
</dbReference>
<feature type="domain" description="Glycoside hydrolase family 29 N-terminal" evidence="8">
    <location>
        <begin position="17"/>
        <end position="340"/>
    </location>
</feature>
<keyword evidence="10" id="KW-1185">Reference proteome</keyword>
<comment type="similarity">
    <text evidence="2">Belongs to the glycosyl hydrolase 29 family.</text>
</comment>
<gene>
    <name evidence="9" type="ORF">AWN68_02645</name>
</gene>
<dbReference type="PIRSF" id="PIRSF001092">
    <property type="entry name" value="Alpha-L-fucosidase"/>
    <property type="match status" value="1"/>
</dbReference>
<evidence type="ECO:0000313" key="9">
    <source>
        <dbReference type="EMBL" id="KYG83723.1"/>
    </source>
</evidence>
<dbReference type="Proteomes" id="UP000075615">
    <property type="component" value="Unassembled WGS sequence"/>
</dbReference>
<dbReference type="InterPro" id="IPR017853">
    <property type="entry name" value="GH"/>
</dbReference>
<dbReference type="InterPro" id="IPR057739">
    <property type="entry name" value="Glyco_hydro_29_N"/>
</dbReference>
<evidence type="ECO:0000256" key="1">
    <source>
        <dbReference type="ARBA" id="ARBA00004071"/>
    </source>
</evidence>
<dbReference type="SUPFAM" id="SSF51445">
    <property type="entry name" value="(Trans)glycosidases"/>
    <property type="match status" value="1"/>
</dbReference>
<dbReference type="STRING" id="296218.AWN68_02645"/>
<protein>
    <recommendedName>
        <fullName evidence="3">alpha-L-fucosidase</fullName>
        <ecNumber evidence="3">3.2.1.51</ecNumber>
    </recommendedName>
</protein>
<reference evidence="9 10" key="1">
    <citation type="submission" date="2016-01" db="EMBL/GenBank/DDBJ databases">
        <title>Genome sequencing of Roseivirga echinicomitans KMM 6058.</title>
        <authorList>
            <person name="Selvaratnam C."/>
            <person name="Thevarajoo S."/>
            <person name="Goh K.M."/>
            <person name="Ee R."/>
            <person name="Chan K.-G."/>
            <person name="Chong C.S."/>
        </authorList>
    </citation>
    <scope>NUCLEOTIDE SEQUENCE [LARGE SCALE GENOMIC DNA]</scope>
    <source>
        <strain evidence="9 10">KMM 6058</strain>
    </source>
</reference>
<dbReference type="Pfam" id="PF01120">
    <property type="entry name" value="Alpha_L_fucos"/>
    <property type="match status" value="1"/>
</dbReference>
<evidence type="ECO:0000256" key="4">
    <source>
        <dbReference type="ARBA" id="ARBA00022729"/>
    </source>
</evidence>
<dbReference type="GO" id="GO:0006004">
    <property type="term" value="P:fucose metabolic process"/>
    <property type="evidence" value="ECO:0007669"/>
    <property type="project" value="InterPro"/>
</dbReference>
<dbReference type="InterPro" id="IPR013780">
    <property type="entry name" value="Glyco_hydro_b"/>
</dbReference>
<evidence type="ECO:0000256" key="5">
    <source>
        <dbReference type="ARBA" id="ARBA00022801"/>
    </source>
</evidence>
<accession>A0A150XYB1</accession>
<dbReference type="Gene3D" id="3.20.20.80">
    <property type="entry name" value="Glycosidases"/>
    <property type="match status" value="1"/>
</dbReference>
<dbReference type="EC" id="3.2.1.51" evidence="3"/>
<dbReference type="GO" id="GO:0004560">
    <property type="term" value="F:alpha-L-fucosidase activity"/>
    <property type="evidence" value="ECO:0007669"/>
    <property type="project" value="InterPro"/>
</dbReference>
<dbReference type="PRINTS" id="PR00741">
    <property type="entry name" value="GLHYDRLASE29"/>
</dbReference>
<feature type="site" description="May be important for catalysis" evidence="7">
    <location>
        <position position="273"/>
    </location>
</feature>
<dbReference type="AlphaFoldDB" id="A0A150XYB1"/>
<keyword evidence="6" id="KW-0326">Glycosidase</keyword>
<evidence type="ECO:0000256" key="7">
    <source>
        <dbReference type="PIRSR" id="PIRSR001092-1"/>
    </source>
</evidence>
<evidence type="ECO:0000259" key="8">
    <source>
        <dbReference type="Pfam" id="PF01120"/>
    </source>
</evidence>
<dbReference type="InterPro" id="IPR016286">
    <property type="entry name" value="FUC_metazoa-typ"/>
</dbReference>
<dbReference type="PANTHER" id="PTHR10030">
    <property type="entry name" value="ALPHA-L-FUCOSIDASE"/>
    <property type="match status" value="1"/>
</dbReference>
<dbReference type="GO" id="GO:0016139">
    <property type="term" value="P:glycoside catabolic process"/>
    <property type="evidence" value="ECO:0007669"/>
    <property type="project" value="TreeGrafter"/>
</dbReference>
<evidence type="ECO:0000256" key="2">
    <source>
        <dbReference type="ARBA" id="ARBA00007951"/>
    </source>
</evidence>
<dbReference type="GO" id="GO:0005764">
    <property type="term" value="C:lysosome"/>
    <property type="evidence" value="ECO:0007669"/>
    <property type="project" value="TreeGrafter"/>
</dbReference>